<dbReference type="PANTHER" id="PTHR32439">
    <property type="entry name" value="FERREDOXIN--NITRITE REDUCTASE, CHLOROPLASTIC"/>
    <property type="match status" value="1"/>
</dbReference>
<dbReference type="EC" id="1.8.7.1" evidence="10"/>
<sequence>MATVKRVNKVEELKKAKDGYDVLKDLIAHSEAGDYDAISEDDVANRFKWWGVYRQKPNVGHFMLRIKIPGGQLNPAELNAIAELTDKYARGFGDITTRQTIQLHWLTTEDLKPIFEKLWAIGMTSQFACGDVPRNIVGCPLAGVLEDEIIDSAQHAVDIQNAFVEGKTEFSNLPRKFKPSIGGCKLHCHQPQINDFGFYGVKRENGEVGYGLLVGGGLSSTPHYGQPLRVFVKPEQVVEVAKAVCALFRDHGYREKRTRARLKFLVADQGWQWTRDKVEEILGYKLEHDDSLQHPPAVHSDHMGIGKQKDGNYYVGVPIERGRWTAKNMTDIARLAEQYGEGEKRIRLTSKQNVIFLDIPEANVEKLTKELDNVGLPPVAHSLRDSLVSCTGSEFCNLAVVETKHRAGRVLKWLEENTEIDVPIMISFTGCPNACSQYQIADIGLTGIPVVIKGEKDENGKPLKVDGYNVLLGATLGETPQFGEVIAKKVEGDKIHLALKALVDAYMADRVDEDETFKMWTARNEPEYLAKLITEPVESAEAVALTA</sequence>
<dbReference type="Gene3D" id="3.90.480.20">
    <property type="match status" value="1"/>
</dbReference>
<evidence type="ECO:0000256" key="3">
    <source>
        <dbReference type="ARBA" id="ARBA00022617"/>
    </source>
</evidence>
<dbReference type="InterPro" id="IPR005117">
    <property type="entry name" value="NiRdtase/SiRdtase_haem-b_fer"/>
</dbReference>
<comment type="caution">
    <text evidence="10">The sequence shown here is derived from an EMBL/GenBank/DDBJ whole genome shotgun (WGS) entry which is preliminary data.</text>
</comment>
<name>A0ABV4U765_9BACT</name>
<dbReference type="Pfam" id="PF01077">
    <property type="entry name" value="NIR_SIR"/>
    <property type="match status" value="2"/>
</dbReference>
<evidence type="ECO:0000259" key="9">
    <source>
        <dbReference type="Pfam" id="PF03460"/>
    </source>
</evidence>
<dbReference type="EMBL" id="JBGUBD010000005">
    <property type="protein sequence ID" value="MFA9478692.1"/>
    <property type="molecule type" value="Genomic_DNA"/>
</dbReference>
<dbReference type="Gene3D" id="3.30.413.10">
    <property type="entry name" value="Sulfite Reductase Hemoprotein, domain 1"/>
    <property type="match status" value="2"/>
</dbReference>
<dbReference type="GO" id="GO:0050311">
    <property type="term" value="F:sulfite reductase (ferredoxin) activity"/>
    <property type="evidence" value="ECO:0007669"/>
    <property type="project" value="UniProtKB-EC"/>
</dbReference>
<dbReference type="PANTHER" id="PTHR32439:SF0">
    <property type="entry name" value="FERREDOXIN--NITRITE REDUCTASE, CHLOROPLASTIC"/>
    <property type="match status" value="1"/>
</dbReference>
<keyword evidence="5 10" id="KW-0560">Oxidoreductase</keyword>
<dbReference type="Pfam" id="PF03460">
    <property type="entry name" value="NIR_SIR_ferr"/>
    <property type="match status" value="2"/>
</dbReference>
<evidence type="ECO:0000256" key="6">
    <source>
        <dbReference type="ARBA" id="ARBA00023004"/>
    </source>
</evidence>
<proteinExistence type="inferred from homology"/>
<keyword evidence="4" id="KW-0479">Metal-binding</keyword>
<keyword evidence="7" id="KW-0411">Iron-sulfur</keyword>
<evidence type="ECO:0000256" key="5">
    <source>
        <dbReference type="ARBA" id="ARBA00023002"/>
    </source>
</evidence>
<dbReference type="SUPFAM" id="SSF55124">
    <property type="entry name" value="Nitrite/Sulfite reductase N-terminal domain-like"/>
    <property type="match status" value="2"/>
</dbReference>
<dbReference type="InterPro" id="IPR036136">
    <property type="entry name" value="Nit/Sulf_reduc_fer-like_dom_sf"/>
</dbReference>
<evidence type="ECO:0000256" key="4">
    <source>
        <dbReference type="ARBA" id="ARBA00022723"/>
    </source>
</evidence>
<organism evidence="10 11">
    <name type="scientific">Natronomicrosphaera hydrolytica</name>
    <dbReference type="NCBI Taxonomy" id="3242702"/>
    <lineage>
        <taxon>Bacteria</taxon>
        <taxon>Pseudomonadati</taxon>
        <taxon>Planctomycetota</taxon>
        <taxon>Phycisphaerae</taxon>
        <taxon>Phycisphaerales</taxon>
        <taxon>Phycisphaeraceae</taxon>
        <taxon>Natronomicrosphaera</taxon>
    </lineage>
</organism>
<evidence type="ECO:0000313" key="10">
    <source>
        <dbReference type="EMBL" id="MFA9478692.1"/>
    </source>
</evidence>
<comment type="similarity">
    <text evidence="1">Belongs to the nitrite and sulfite reductase 4Fe-4S domain family.</text>
</comment>
<feature type="domain" description="Nitrite/sulphite reductase 4Fe-4S" evidence="8">
    <location>
        <begin position="387"/>
        <end position="508"/>
    </location>
</feature>
<dbReference type="InterPro" id="IPR006066">
    <property type="entry name" value="NO2/SO3_Rdtase_FeS/sirohaem_BS"/>
</dbReference>
<keyword evidence="11" id="KW-1185">Reference proteome</keyword>
<dbReference type="PRINTS" id="PR00397">
    <property type="entry name" value="SIROHAEM"/>
</dbReference>
<feature type="domain" description="Nitrite/Sulfite reductase ferredoxin-like" evidence="9">
    <location>
        <begin position="307"/>
        <end position="373"/>
    </location>
</feature>
<feature type="domain" description="Nitrite/sulphite reductase 4Fe-4S" evidence="8">
    <location>
        <begin position="129"/>
        <end position="283"/>
    </location>
</feature>
<dbReference type="PROSITE" id="PS00365">
    <property type="entry name" value="NIR_SIR"/>
    <property type="match status" value="1"/>
</dbReference>
<evidence type="ECO:0000256" key="2">
    <source>
        <dbReference type="ARBA" id="ARBA00022485"/>
    </source>
</evidence>
<feature type="domain" description="Nitrite/Sulfite reductase ferredoxin-like" evidence="9">
    <location>
        <begin position="56"/>
        <end position="118"/>
    </location>
</feature>
<evidence type="ECO:0000256" key="7">
    <source>
        <dbReference type="ARBA" id="ARBA00023014"/>
    </source>
</evidence>
<evidence type="ECO:0000313" key="11">
    <source>
        <dbReference type="Proteomes" id="UP001575105"/>
    </source>
</evidence>
<dbReference type="SUPFAM" id="SSF56014">
    <property type="entry name" value="Nitrite and sulphite reductase 4Fe-4S domain-like"/>
    <property type="match status" value="2"/>
</dbReference>
<dbReference type="RefSeq" id="WP_425345618.1">
    <property type="nucleotide sequence ID" value="NZ_JBGUBD010000005.1"/>
</dbReference>
<keyword evidence="3" id="KW-0349">Heme</keyword>
<protein>
    <submittedName>
        <fullName evidence="10">Nitrite/sulfite reductase</fullName>
        <ecNumber evidence="10">1.8.7.1</ecNumber>
    </submittedName>
</protein>
<dbReference type="InterPro" id="IPR045854">
    <property type="entry name" value="NO2/SO3_Rdtase_4Fe4S_sf"/>
</dbReference>
<reference evidence="10 11" key="1">
    <citation type="submission" date="2024-08" db="EMBL/GenBank/DDBJ databases">
        <title>Whole-genome sequencing of halo(alkali)philic microorganisms from hypersaline lakes.</title>
        <authorList>
            <person name="Sorokin D.Y."/>
            <person name="Merkel A.Y."/>
            <person name="Messina E."/>
            <person name="Yakimov M."/>
        </authorList>
    </citation>
    <scope>NUCLEOTIDE SEQUENCE [LARGE SCALE GENOMIC DNA]</scope>
    <source>
        <strain evidence="10 11">AB-hyl4</strain>
    </source>
</reference>
<gene>
    <name evidence="10" type="ORF">ACERK3_10325</name>
</gene>
<keyword evidence="6" id="KW-0408">Iron</keyword>
<dbReference type="InterPro" id="IPR006067">
    <property type="entry name" value="NO2/SO3_Rdtase_4Fe4S_dom"/>
</dbReference>
<evidence type="ECO:0000256" key="1">
    <source>
        <dbReference type="ARBA" id="ARBA00010429"/>
    </source>
</evidence>
<dbReference type="Proteomes" id="UP001575105">
    <property type="component" value="Unassembled WGS sequence"/>
</dbReference>
<evidence type="ECO:0000259" key="8">
    <source>
        <dbReference type="Pfam" id="PF01077"/>
    </source>
</evidence>
<keyword evidence="2" id="KW-0004">4Fe-4S</keyword>
<dbReference type="InterPro" id="IPR051329">
    <property type="entry name" value="NIR_SIR_4Fe-4S"/>
</dbReference>
<accession>A0ABV4U765</accession>